<keyword evidence="8" id="KW-0256">Endoplasmic reticulum</keyword>
<dbReference type="Gene3D" id="3.40.1180.10">
    <property type="entry name" value="Decaprenyl diphosphate synthase-like"/>
    <property type="match status" value="1"/>
</dbReference>
<dbReference type="EMBL" id="CAJNOC010000136">
    <property type="protein sequence ID" value="CAF0718237.1"/>
    <property type="molecule type" value="Genomic_DNA"/>
</dbReference>
<keyword evidence="9" id="KW-0460">Magnesium</keyword>
<evidence type="ECO:0000256" key="11">
    <source>
        <dbReference type="ARBA" id="ARBA00023136"/>
    </source>
</evidence>
<evidence type="ECO:0000256" key="1">
    <source>
        <dbReference type="ARBA" id="ARBA00001946"/>
    </source>
</evidence>
<comment type="cofactor">
    <cofactor evidence="1">
        <name>Mg(2+)</name>
        <dbReference type="ChEBI" id="CHEBI:18420"/>
    </cofactor>
</comment>
<comment type="subcellular location">
    <subcellularLocation>
        <location evidence="2">Endoplasmic reticulum membrane</location>
    </subcellularLocation>
</comment>
<evidence type="ECO:0000256" key="5">
    <source>
        <dbReference type="ARBA" id="ARBA00012596"/>
    </source>
</evidence>
<name>A0A813MG89_9BILA</name>
<keyword evidence="10" id="KW-1133">Transmembrane helix</keyword>
<organism evidence="13 14">
    <name type="scientific">Brachionus calyciflorus</name>
    <dbReference type="NCBI Taxonomy" id="104777"/>
    <lineage>
        <taxon>Eukaryota</taxon>
        <taxon>Metazoa</taxon>
        <taxon>Spiralia</taxon>
        <taxon>Gnathifera</taxon>
        <taxon>Rotifera</taxon>
        <taxon>Eurotatoria</taxon>
        <taxon>Monogononta</taxon>
        <taxon>Pseudotrocha</taxon>
        <taxon>Ploima</taxon>
        <taxon>Brachionidae</taxon>
        <taxon>Brachionus</taxon>
    </lineage>
</organism>
<evidence type="ECO:0000256" key="9">
    <source>
        <dbReference type="ARBA" id="ARBA00022842"/>
    </source>
</evidence>
<keyword evidence="11" id="KW-0472">Membrane</keyword>
<evidence type="ECO:0000313" key="13">
    <source>
        <dbReference type="EMBL" id="CAF0718237.1"/>
    </source>
</evidence>
<dbReference type="InterPro" id="IPR001441">
    <property type="entry name" value="UPP_synth-like"/>
</dbReference>
<evidence type="ECO:0000256" key="6">
    <source>
        <dbReference type="ARBA" id="ARBA00022679"/>
    </source>
</evidence>
<keyword evidence="7" id="KW-0812">Transmembrane</keyword>
<dbReference type="UniPathway" id="UPA00378"/>
<dbReference type="EC" id="2.5.1.87" evidence="5"/>
<evidence type="ECO:0000256" key="3">
    <source>
        <dbReference type="ARBA" id="ARBA00004922"/>
    </source>
</evidence>
<dbReference type="GO" id="GO:0005789">
    <property type="term" value="C:endoplasmic reticulum membrane"/>
    <property type="evidence" value="ECO:0007669"/>
    <property type="project" value="UniProtKB-SubCell"/>
</dbReference>
<accession>A0A813MG89</accession>
<dbReference type="Proteomes" id="UP000663879">
    <property type="component" value="Unassembled WGS sequence"/>
</dbReference>
<dbReference type="Pfam" id="PF01255">
    <property type="entry name" value="Prenyltransf"/>
    <property type="match status" value="1"/>
</dbReference>
<gene>
    <name evidence="13" type="ORF">OXX778_LOCUS1929</name>
</gene>
<dbReference type="SUPFAM" id="SSF64005">
    <property type="entry name" value="Undecaprenyl diphosphate synthase"/>
    <property type="match status" value="1"/>
</dbReference>
<proteinExistence type="inferred from homology"/>
<dbReference type="InterPro" id="IPR038887">
    <property type="entry name" value="Nus1/NgBR"/>
</dbReference>
<sequence>MTIQLVQHNHLKTQIHNECLNDLASTIKNRKSPETNNKNSINDGDYIKLYETSSEKSLGQNDQSHKNPFYSTTLFLIQFLINSYFYLKINIIHLYFTLYFLCENIKFLISKNNAELETLKINSYLEQFKTIGIQIPKHVCVILNQDLSNDSKVKDLFSTIINSLSIYGVETITFYKFNEINPTVKDAINHEFFTRDENNNGKDKTEQDLRYRKSKSEELSLNSKKKFNINFFSNENGGNGVLVNACKNIANRVLNNQIDLKDINQDLVDSQVIELSDMTEPQMVLSIGNQDSLSGFSCWHLRLSEIIKIPSYKLVNRITIRDAIIKYNKIEKRFGK</sequence>
<protein>
    <recommendedName>
        <fullName evidence="5">ditrans,polycis-polyprenyl diphosphate synthase [(2E,6E)-farnesyldiphosphate specific]</fullName>
        <ecNumber evidence="5">2.5.1.87</ecNumber>
    </recommendedName>
</protein>
<dbReference type="GO" id="GO:1904423">
    <property type="term" value="C:dehydrodolichyl diphosphate synthase complex"/>
    <property type="evidence" value="ECO:0007669"/>
    <property type="project" value="InterPro"/>
</dbReference>
<evidence type="ECO:0000256" key="7">
    <source>
        <dbReference type="ARBA" id="ARBA00022692"/>
    </source>
</evidence>
<evidence type="ECO:0000313" key="14">
    <source>
        <dbReference type="Proteomes" id="UP000663879"/>
    </source>
</evidence>
<comment type="pathway">
    <text evidence="3">Protein modification; protein glycosylation.</text>
</comment>
<evidence type="ECO:0000256" key="2">
    <source>
        <dbReference type="ARBA" id="ARBA00004586"/>
    </source>
</evidence>
<dbReference type="GO" id="GO:0045547">
    <property type="term" value="F:ditrans,polycis-polyprenyl diphosphate synthase [(2E,6E)-farnesyl diphosphate specific] activity"/>
    <property type="evidence" value="ECO:0007669"/>
    <property type="project" value="UniProtKB-EC"/>
</dbReference>
<evidence type="ECO:0000256" key="12">
    <source>
        <dbReference type="ARBA" id="ARBA00047353"/>
    </source>
</evidence>
<reference evidence="13" key="1">
    <citation type="submission" date="2021-02" db="EMBL/GenBank/DDBJ databases">
        <authorList>
            <person name="Nowell W R."/>
        </authorList>
    </citation>
    <scope>NUCLEOTIDE SEQUENCE</scope>
    <source>
        <strain evidence="13">Ploen Becks lab</strain>
    </source>
</reference>
<comment type="similarity">
    <text evidence="4">Belongs to the UPP synthase family.</text>
</comment>
<dbReference type="InterPro" id="IPR036424">
    <property type="entry name" value="UPP_synth-like_sf"/>
</dbReference>
<dbReference type="AlphaFoldDB" id="A0A813MG89"/>
<dbReference type="OrthoDB" id="19639at2759"/>
<evidence type="ECO:0000256" key="4">
    <source>
        <dbReference type="ARBA" id="ARBA00005432"/>
    </source>
</evidence>
<dbReference type="PANTHER" id="PTHR21528:SF0">
    <property type="entry name" value="DEHYDRODOLICHYL DIPHOSPHATE SYNTHASE COMPLEX SUBUNIT NUS1"/>
    <property type="match status" value="1"/>
</dbReference>
<keyword evidence="6" id="KW-0808">Transferase</keyword>
<keyword evidence="14" id="KW-1185">Reference proteome</keyword>
<comment type="caution">
    <text evidence="13">The sequence shown here is derived from an EMBL/GenBank/DDBJ whole genome shotgun (WGS) entry which is preliminary data.</text>
</comment>
<comment type="catalytic activity">
    <reaction evidence="12">
        <text>n isopentenyl diphosphate + (2E,6E)-farnesyl diphosphate = a di-trans,poly-cis-polyprenyl diphosphate + n diphosphate</text>
        <dbReference type="Rhea" id="RHEA:53008"/>
        <dbReference type="Rhea" id="RHEA-COMP:19494"/>
        <dbReference type="ChEBI" id="CHEBI:33019"/>
        <dbReference type="ChEBI" id="CHEBI:128769"/>
        <dbReference type="ChEBI" id="CHEBI:136960"/>
        <dbReference type="ChEBI" id="CHEBI:175763"/>
        <dbReference type="EC" id="2.5.1.87"/>
    </reaction>
</comment>
<evidence type="ECO:0000256" key="8">
    <source>
        <dbReference type="ARBA" id="ARBA00022824"/>
    </source>
</evidence>
<evidence type="ECO:0000256" key="10">
    <source>
        <dbReference type="ARBA" id="ARBA00022989"/>
    </source>
</evidence>
<dbReference type="PANTHER" id="PTHR21528">
    <property type="entry name" value="DEHYDRODOLICHYL DIPHOSPHATE SYNTHASE COMPLEX SUBUNIT NUS1"/>
    <property type="match status" value="1"/>
</dbReference>